<sequence length="145" mass="15514">TRGEVATVTTALSQLIRRSPQGADQALTRSLTLRGQLAQQLSRLDDDIKAAEDIAGAAFTAEGEARRQRLIQERAELKTSLDSFDRLINGLFGIGGQRAAPPAARSTQVQQPARRDTAQAARPAGGEPPAPTDVRAAEEEFLRGL</sequence>
<protein>
    <submittedName>
        <fullName evidence="2">Uncharacterized protein</fullName>
    </submittedName>
</protein>
<feature type="non-terminal residue" evidence="2">
    <location>
        <position position="1"/>
    </location>
</feature>
<dbReference type="EMBL" id="LAZR01000763">
    <property type="protein sequence ID" value="KKN58445.1"/>
    <property type="molecule type" value="Genomic_DNA"/>
</dbReference>
<proteinExistence type="predicted"/>
<accession>A0A0F9RPL8</accession>
<gene>
    <name evidence="2" type="ORF">LCGC14_0552580</name>
</gene>
<evidence type="ECO:0000313" key="2">
    <source>
        <dbReference type="EMBL" id="KKN58445.1"/>
    </source>
</evidence>
<feature type="region of interest" description="Disordered" evidence="1">
    <location>
        <begin position="95"/>
        <end position="145"/>
    </location>
</feature>
<comment type="caution">
    <text evidence="2">The sequence shown here is derived from an EMBL/GenBank/DDBJ whole genome shotgun (WGS) entry which is preliminary data.</text>
</comment>
<organism evidence="2">
    <name type="scientific">marine sediment metagenome</name>
    <dbReference type="NCBI Taxonomy" id="412755"/>
    <lineage>
        <taxon>unclassified sequences</taxon>
        <taxon>metagenomes</taxon>
        <taxon>ecological metagenomes</taxon>
    </lineage>
</organism>
<evidence type="ECO:0000256" key="1">
    <source>
        <dbReference type="SAM" id="MobiDB-lite"/>
    </source>
</evidence>
<feature type="compositionally biased region" description="Basic and acidic residues" evidence="1">
    <location>
        <begin position="135"/>
        <end position="145"/>
    </location>
</feature>
<dbReference type="AlphaFoldDB" id="A0A0F9RPL8"/>
<name>A0A0F9RPL8_9ZZZZ</name>
<reference evidence="2" key="1">
    <citation type="journal article" date="2015" name="Nature">
        <title>Complex archaea that bridge the gap between prokaryotes and eukaryotes.</title>
        <authorList>
            <person name="Spang A."/>
            <person name="Saw J.H."/>
            <person name="Jorgensen S.L."/>
            <person name="Zaremba-Niedzwiedzka K."/>
            <person name="Martijn J."/>
            <person name="Lind A.E."/>
            <person name="van Eijk R."/>
            <person name="Schleper C."/>
            <person name="Guy L."/>
            <person name="Ettema T.J."/>
        </authorList>
    </citation>
    <scope>NUCLEOTIDE SEQUENCE</scope>
</reference>